<feature type="domain" description="DinB-like" evidence="1">
    <location>
        <begin position="10"/>
        <end position="147"/>
    </location>
</feature>
<organism evidence="2 3">
    <name type="scientific">Dactylosporangium aurantiacum</name>
    <dbReference type="NCBI Taxonomy" id="35754"/>
    <lineage>
        <taxon>Bacteria</taxon>
        <taxon>Bacillati</taxon>
        <taxon>Actinomycetota</taxon>
        <taxon>Actinomycetes</taxon>
        <taxon>Micromonosporales</taxon>
        <taxon>Micromonosporaceae</taxon>
        <taxon>Dactylosporangium</taxon>
    </lineage>
</organism>
<name>A0A9Q9MDT2_9ACTN</name>
<evidence type="ECO:0000313" key="2">
    <source>
        <dbReference type="EMBL" id="UWZ55418.1"/>
    </source>
</evidence>
<dbReference type="SUPFAM" id="SSF109854">
    <property type="entry name" value="DinB/YfiT-like putative metalloenzymes"/>
    <property type="match status" value="1"/>
</dbReference>
<sequence length="176" mass="19689">MMISDATTLLARTPDALSALLLGLPEEWVHRDDGEGTWSAYAIAGHLLHGDTTNWLPRIRLIVEHGTDRTFEPFNRVAMLDWAREPVPALLDRFRVVRSRSLEDLGALDLTPADLARSGTHPEFGTVTLQQVLAAWVAHDLTHLAQIGEVLAGRYRDDVGPYRRYMPALERFAPAE</sequence>
<dbReference type="OrthoDB" id="1434917at2"/>
<protein>
    <submittedName>
        <fullName evidence="2">DinB family protein</fullName>
    </submittedName>
</protein>
<dbReference type="Pfam" id="PF12867">
    <property type="entry name" value="DinB_2"/>
    <property type="match status" value="1"/>
</dbReference>
<proteinExistence type="predicted"/>
<dbReference type="Proteomes" id="UP001058003">
    <property type="component" value="Chromosome"/>
</dbReference>
<dbReference type="InterPro" id="IPR024775">
    <property type="entry name" value="DinB-like"/>
</dbReference>
<dbReference type="Gene3D" id="1.20.120.450">
    <property type="entry name" value="dinb family like domain"/>
    <property type="match status" value="1"/>
</dbReference>
<dbReference type="EMBL" id="CP073767">
    <property type="protein sequence ID" value="UWZ55418.1"/>
    <property type="molecule type" value="Genomic_DNA"/>
</dbReference>
<accession>A0A9Q9MDT2</accession>
<dbReference type="InterPro" id="IPR034660">
    <property type="entry name" value="DinB/YfiT-like"/>
</dbReference>
<dbReference type="RefSeq" id="WP_033367488.1">
    <property type="nucleotide sequence ID" value="NZ_CP073767.1"/>
</dbReference>
<reference evidence="2" key="1">
    <citation type="submission" date="2021-04" db="EMBL/GenBank/DDBJ databases">
        <title>Dactylosporangium aurantiacum NRRL B-8018 full assembly.</title>
        <authorList>
            <person name="Hartkoorn R.C."/>
            <person name="Beaudoing E."/>
            <person name="Hot D."/>
        </authorList>
    </citation>
    <scope>NUCLEOTIDE SEQUENCE</scope>
    <source>
        <strain evidence="2">NRRL B-8018</strain>
    </source>
</reference>
<dbReference type="KEGG" id="daur:Daura_04015"/>
<dbReference type="AlphaFoldDB" id="A0A9Q9MDT2"/>
<evidence type="ECO:0000259" key="1">
    <source>
        <dbReference type="Pfam" id="PF12867"/>
    </source>
</evidence>
<keyword evidence="3" id="KW-1185">Reference proteome</keyword>
<evidence type="ECO:0000313" key="3">
    <source>
        <dbReference type="Proteomes" id="UP001058003"/>
    </source>
</evidence>
<gene>
    <name evidence="2" type="ORF">Daura_04015</name>
</gene>